<evidence type="ECO:0000259" key="1">
    <source>
        <dbReference type="PROSITE" id="PS51186"/>
    </source>
</evidence>
<evidence type="ECO:0000313" key="2">
    <source>
        <dbReference type="EMBL" id="AZS15098.1"/>
    </source>
</evidence>
<keyword evidence="2" id="KW-0808">Transferase</keyword>
<dbReference type="Proteomes" id="UP000270678">
    <property type="component" value="Chromosome"/>
</dbReference>
<dbReference type="InterPro" id="IPR000182">
    <property type="entry name" value="GNAT_dom"/>
</dbReference>
<reference evidence="3" key="1">
    <citation type="submission" date="2018-12" db="EMBL/GenBank/DDBJ databases">
        <title>Complete genome sequence of Paenibacillus sp. MBLB1234.</title>
        <authorList>
            <person name="Nam Y.-D."/>
            <person name="Kang J."/>
            <person name="Chung W.-H."/>
            <person name="Park Y.S."/>
        </authorList>
    </citation>
    <scope>NUCLEOTIDE SEQUENCE [LARGE SCALE GENOMIC DNA]</scope>
    <source>
        <strain evidence="3">MBLB1234</strain>
    </source>
</reference>
<feature type="domain" description="N-acetyltransferase" evidence="1">
    <location>
        <begin position="6"/>
        <end position="166"/>
    </location>
</feature>
<protein>
    <submittedName>
        <fullName evidence="2">N-acetyltransferase</fullName>
    </submittedName>
</protein>
<dbReference type="OrthoDB" id="423921at2"/>
<name>A0A3S9UXR2_9BACL</name>
<sequence>MLQMSYTFKEMTKEAAVIISQWEYPSPYNFYNMDPDEEGLAELMNGDYFCVTDGTGHIAGFFCFGLSARVPGGYAAGFYTDEQRLDIGLGMNPALTGQGLGSEFVQEGLKWLQRQHGQSTFRLVVASFNERARRVYAENGFVPRGTVFSKINGEEVEFLYMEADLSRFDVESAF</sequence>
<organism evidence="2 3">
    <name type="scientific">Paenibacillus lutimineralis</name>
    <dbReference type="NCBI Taxonomy" id="2707005"/>
    <lineage>
        <taxon>Bacteria</taxon>
        <taxon>Bacillati</taxon>
        <taxon>Bacillota</taxon>
        <taxon>Bacilli</taxon>
        <taxon>Bacillales</taxon>
        <taxon>Paenibacillaceae</taxon>
        <taxon>Paenibacillus</taxon>
    </lineage>
</organism>
<proteinExistence type="predicted"/>
<dbReference type="Pfam" id="PF00583">
    <property type="entry name" value="Acetyltransf_1"/>
    <property type="match status" value="1"/>
</dbReference>
<gene>
    <name evidence="2" type="ORF">EI981_11900</name>
</gene>
<dbReference type="PROSITE" id="PS51186">
    <property type="entry name" value="GNAT"/>
    <property type="match status" value="1"/>
</dbReference>
<dbReference type="Gene3D" id="3.40.630.30">
    <property type="match status" value="1"/>
</dbReference>
<dbReference type="EMBL" id="CP034346">
    <property type="protein sequence ID" value="AZS15098.1"/>
    <property type="molecule type" value="Genomic_DNA"/>
</dbReference>
<dbReference type="AlphaFoldDB" id="A0A3S9UXR2"/>
<keyword evidence="3" id="KW-1185">Reference proteome</keyword>
<accession>A0A3S9UXR2</accession>
<evidence type="ECO:0000313" key="3">
    <source>
        <dbReference type="Proteomes" id="UP000270678"/>
    </source>
</evidence>
<dbReference type="SUPFAM" id="SSF55729">
    <property type="entry name" value="Acyl-CoA N-acyltransferases (Nat)"/>
    <property type="match status" value="1"/>
</dbReference>
<dbReference type="InterPro" id="IPR016181">
    <property type="entry name" value="Acyl_CoA_acyltransferase"/>
</dbReference>
<dbReference type="GO" id="GO:0016747">
    <property type="term" value="F:acyltransferase activity, transferring groups other than amino-acyl groups"/>
    <property type="evidence" value="ECO:0007669"/>
    <property type="project" value="InterPro"/>
</dbReference>
<dbReference type="KEGG" id="plut:EI981_11900"/>